<dbReference type="InterPro" id="IPR010572">
    <property type="entry name" value="Tail_dom"/>
</dbReference>
<dbReference type="EMBL" id="AUZH01000033">
    <property type="protein sequence ID" value="KFN86556.1"/>
    <property type="molecule type" value="Genomic_DNA"/>
</dbReference>
<evidence type="ECO:0000313" key="4">
    <source>
        <dbReference type="Proteomes" id="UP000029382"/>
    </source>
</evidence>
<dbReference type="Gene3D" id="1.20.5.320">
    <property type="entry name" value="6-Phosphogluconate Dehydrogenase, domain 3"/>
    <property type="match status" value="1"/>
</dbReference>
<evidence type="ECO:0000313" key="3">
    <source>
        <dbReference type="EMBL" id="KFN86556.1"/>
    </source>
</evidence>
<dbReference type="NCBIfam" id="TIGR01665">
    <property type="entry name" value="put_anti_recept"/>
    <property type="match status" value="1"/>
</dbReference>
<feature type="non-terminal residue" evidence="3">
    <location>
        <position position="725"/>
    </location>
</feature>
<dbReference type="PANTHER" id="PTHR24023:SF1082">
    <property type="entry name" value="COLLAGEN TRIPLE HELIX REPEAT"/>
    <property type="match status" value="1"/>
</dbReference>
<feature type="region of interest" description="Disordered" evidence="1">
    <location>
        <begin position="695"/>
        <end position="716"/>
    </location>
</feature>
<comment type="caution">
    <text evidence="3">The sequence shown here is derived from an EMBL/GenBank/DDBJ whole genome shotgun (WGS) entry which is preliminary data.</text>
</comment>
<dbReference type="PANTHER" id="PTHR24023">
    <property type="entry name" value="COLLAGEN ALPHA"/>
    <property type="match status" value="1"/>
</dbReference>
<evidence type="ECO:0000256" key="1">
    <source>
        <dbReference type="SAM" id="MobiDB-lite"/>
    </source>
</evidence>
<dbReference type="RefSeq" id="WP_039697396.1">
    <property type="nucleotide sequence ID" value="NZ_AUZH01000033.1"/>
</dbReference>
<evidence type="ECO:0000259" key="2">
    <source>
        <dbReference type="Pfam" id="PF06605"/>
    </source>
</evidence>
<dbReference type="InterPro" id="IPR007119">
    <property type="entry name" value="Phage_tail_spike_N"/>
</dbReference>
<dbReference type="GO" id="GO:0005615">
    <property type="term" value="C:extracellular space"/>
    <property type="evidence" value="ECO:0007669"/>
    <property type="project" value="TreeGrafter"/>
</dbReference>
<dbReference type="Pfam" id="PF06605">
    <property type="entry name" value="Prophage_tail"/>
    <property type="match status" value="1"/>
</dbReference>
<proteinExistence type="predicted"/>
<reference evidence="3 4" key="1">
    <citation type="journal article" date="2014" name="Genome Announc.">
        <title>Draft Genome Sequences of Streptococcus bovis Strains ATCC 33317 and JB1.</title>
        <authorList>
            <person name="Benahmed F.H."/>
            <person name="Gopinath G.R."/>
            <person name="Harbottle H."/>
            <person name="Cotta M.A."/>
            <person name="Luo Y."/>
            <person name="Henderson C."/>
            <person name="Teri P."/>
            <person name="Soppet D."/>
            <person name="Rasmussen M."/>
            <person name="Whitehead T.R."/>
            <person name="Davidson M."/>
        </authorList>
    </citation>
    <scope>NUCLEOTIDE SEQUENCE [LARGE SCALE GENOMIC DNA]</scope>
    <source>
        <strain evidence="3 4">JB1</strain>
    </source>
</reference>
<gene>
    <name evidence="3" type="ORF">H702_09275</name>
</gene>
<name>A0A091BLK3_STREI</name>
<dbReference type="GO" id="GO:0031012">
    <property type="term" value="C:extracellular matrix"/>
    <property type="evidence" value="ECO:0007669"/>
    <property type="project" value="TreeGrafter"/>
</dbReference>
<dbReference type="Proteomes" id="UP000029382">
    <property type="component" value="Unassembled WGS sequence"/>
</dbReference>
<dbReference type="InterPro" id="IPR050149">
    <property type="entry name" value="Collagen_superfamily"/>
</dbReference>
<dbReference type="AlphaFoldDB" id="A0A091BLK3"/>
<feature type="domain" description="Tail spike" evidence="2">
    <location>
        <begin position="146"/>
        <end position="381"/>
    </location>
</feature>
<organism evidence="3 4">
    <name type="scientific">Streptococcus equinus JB1</name>
    <dbReference type="NCBI Taxonomy" id="1294274"/>
    <lineage>
        <taxon>Bacteria</taxon>
        <taxon>Bacillati</taxon>
        <taxon>Bacillota</taxon>
        <taxon>Bacilli</taxon>
        <taxon>Lactobacillales</taxon>
        <taxon>Streptococcaceae</taxon>
        <taxon>Streptococcus</taxon>
    </lineage>
</organism>
<accession>A0A091BLK3</accession>
<sequence length="725" mass="81456">MLLTIHDAHLKKVAFIDNEKQDTLSFYDDTWTRNLQTGSSTYEFSISKKTLVSDTVLNRTYSYLNERAFVSFEYKGETFLFNVMTVEEDEKKIKCYCENLNLELINEYSNPFKAGRAMSFVEYCNAMDLLNMTKLSIGINEISDYKRTLEWEGQDTKLARLISLANKFDAEIDFKTYLNDDSTIKQFLVNVYHENDGINYHGVGRDRKDITLVYGKNLKSIKRKVDKTNIFNMIVPTAQSEENSDQKLTIGSLPNWELKNDKGIVEFYKRGDAIYAPISAQLYPSTFTPETQSDQWIRRDMDFNVKSIQQLETEGLKQLKASAYPELTYEFDGYIDADIGDTVQLSDDGFANTLLIEARIFEQKLSFSTERNWKTTLGNFRALQNKLSNDIQNELERLIENAKPYDIRLSTDNGTTFKNNEGESLVKATLWKGGKVVNQDVSWRWALDGVVTVGMQYLVKAKNIKDTAVLTVAAYIDNNEVATTEITLTNVNDGADGAKGDKGDKGDKGADSCAHTAYANITRLCNESSSFTLSAKSIVRYGRDDKWIYKTLEAGTYTASNSFFGGDPYNGLGKYCELVSDFSLTDSTGRSWLGIYSDNNVDTVANPSYFTWQLTKGERGPQGIQGLQGPKGDQGIQGPKGTDGKTQYTHIAYADNATGGGFSQTDQTKAYIGMYVDFTATDSNDPTKYRWSKWHGDKGATGDQGIQGPKGDDGRTPYLHIAYAN</sequence>
<protein>
    <recommendedName>
        <fullName evidence="2">Tail spike domain-containing protein</fullName>
    </recommendedName>
</protein>